<evidence type="ECO:0000256" key="1">
    <source>
        <dbReference type="SAM" id="MobiDB-lite"/>
    </source>
</evidence>
<dbReference type="AlphaFoldDB" id="A0ABD1DD03"/>
<dbReference type="Proteomes" id="UP001562425">
    <property type="component" value="Unassembled WGS sequence"/>
</dbReference>
<feature type="region of interest" description="Disordered" evidence="1">
    <location>
        <begin position="695"/>
        <end position="736"/>
    </location>
</feature>
<keyword evidence="3" id="KW-1185">Reference proteome</keyword>
<accession>A0ABD1DD03</accession>
<feature type="region of interest" description="Disordered" evidence="1">
    <location>
        <begin position="55"/>
        <end position="97"/>
    </location>
</feature>
<evidence type="ECO:0000313" key="3">
    <source>
        <dbReference type="Proteomes" id="UP001562425"/>
    </source>
</evidence>
<feature type="compositionally biased region" description="Low complexity" evidence="1">
    <location>
        <begin position="710"/>
        <end position="719"/>
    </location>
</feature>
<dbReference type="EMBL" id="JBEHCU010006254">
    <property type="protein sequence ID" value="KAL1397545.1"/>
    <property type="molecule type" value="Genomic_DNA"/>
</dbReference>
<feature type="compositionally biased region" description="Low complexity" evidence="1">
    <location>
        <begin position="67"/>
        <end position="86"/>
    </location>
</feature>
<proteinExistence type="predicted"/>
<comment type="caution">
    <text evidence="2">The sequence shown here is derived from an EMBL/GenBank/DDBJ whole genome shotgun (WGS) entry which is preliminary data.</text>
</comment>
<sequence>MSRRRQPRSSDTQLFIDVVDDKVVKVVSERPVQYDPHQPVIQRLITTPLAPTLYDGTFRHDEDGSESELSFSSDSASSVESGSGESPASVDELTLEQTGARPMFSVARMAEEERKQSISVVSKVRKHAVGAIVDPDSTVLMQLGRKDSFGHQQALEYIRDINEMLERDESVVILRYPNVQDEQSSRVAREDHVVTTRRMMELTEDVLGRVQGNSRESILMRLQQTLEEILNQDDETIVVHSYSRADTARDLPESEALVGFFQKDDDAALFVHVPDTLNRLSSSWSGSETDQQQMSLDQLKNFLQESLVFQEETMGVTMSTEPDITVSKSGNRIVAVMSFPNTSSAVLTAPSDSIPLESDRSEIIQSVKDRFREVIEQPSGKLLVQLHLDESRGNKVEQMKYGLDQILRSSELPHDPSQFSVRTSEDKVIGKLSYSGGSIVIQTSSKNWARPRCHKPEDLVQSIRGVIEQFMINNELNDRDLKTIAALLVQVFYVEDVELPEGFLGLSVHEKIEALVQQLMNPTVDEDHLSILGQIQVTLQDICQTQTADRDDASWDLLKSYFEGLICEGDNEYYGDTILPVLRRGLLMILSQYENSLSSALEELVQLLKQVPNEKVELYNVPSIATCPGTTTLAEPNQNAPELDHPSLEVVQKIHNLLTTDQPSTISYLSTFHALFFAFLTIVSGWTVRVKSFLSKDPPTPSAPPLDSQPSVSKKPSVSFHLVQEPEEPATPPDFPQQLEREQRHLNETIDSLRAYLERTLEAPKSWQHSGQGSLVEEPEPKKLPASGPDRMVQLFTQLLEQSEQLRREENPSTNANTIHLRMESASAVLERKEDDQVVMLSGSIRDRDQNVGLFFEARLVDLLGVAEGGVRAGNHIEVSIDPLRDALEQILEKLGASKTGFEDDYLVELAETVQSEPCKAIVEEVIYASKSVQFEESTKSASSVPSVRSTSDRLMTIEGDLRELKQLMQLLLASRQYELLTPEASMDSAAAEQIILSCFPSQESESESDLETLYASALECTDEQLAELQREELAKLSRRFETELGEVLETTRSIGTMVEQMSKTRLVRTVDVAVQLDGMSLEELGAEEALEETTKR</sequence>
<reference evidence="2 3" key="1">
    <citation type="submission" date="2024-05" db="EMBL/GenBank/DDBJ databases">
        <title>Culex pipiens pipiens assembly and annotation.</title>
        <authorList>
            <person name="Alout H."/>
            <person name="Durand T."/>
        </authorList>
    </citation>
    <scope>NUCLEOTIDE SEQUENCE [LARGE SCALE GENOMIC DNA]</scope>
    <source>
        <strain evidence="2">HA-2024</strain>
        <tissue evidence="2">Whole body</tissue>
    </source>
</reference>
<evidence type="ECO:0000313" key="2">
    <source>
        <dbReference type="EMBL" id="KAL1397545.1"/>
    </source>
</evidence>
<feature type="region of interest" description="Disordered" evidence="1">
    <location>
        <begin position="765"/>
        <end position="788"/>
    </location>
</feature>
<organism evidence="2 3">
    <name type="scientific">Culex pipiens pipiens</name>
    <name type="common">Northern house mosquito</name>
    <dbReference type="NCBI Taxonomy" id="38569"/>
    <lineage>
        <taxon>Eukaryota</taxon>
        <taxon>Metazoa</taxon>
        <taxon>Ecdysozoa</taxon>
        <taxon>Arthropoda</taxon>
        <taxon>Hexapoda</taxon>
        <taxon>Insecta</taxon>
        <taxon>Pterygota</taxon>
        <taxon>Neoptera</taxon>
        <taxon>Endopterygota</taxon>
        <taxon>Diptera</taxon>
        <taxon>Nematocera</taxon>
        <taxon>Culicoidea</taxon>
        <taxon>Culicidae</taxon>
        <taxon>Culicinae</taxon>
        <taxon>Culicini</taxon>
        <taxon>Culex</taxon>
        <taxon>Culex</taxon>
    </lineage>
</organism>
<gene>
    <name evidence="2" type="ORF">pipiens_002507</name>
</gene>
<name>A0ABD1DD03_CULPP</name>
<protein>
    <submittedName>
        <fullName evidence="2">Uncharacterized protein</fullName>
    </submittedName>
</protein>